<organism evidence="4 5">
    <name type="scientific">Saccharibacillus endophyticus</name>
    <dbReference type="NCBI Taxonomy" id="2060666"/>
    <lineage>
        <taxon>Bacteria</taxon>
        <taxon>Bacillati</taxon>
        <taxon>Bacillota</taxon>
        <taxon>Bacilli</taxon>
        <taxon>Bacillales</taxon>
        <taxon>Paenibacillaceae</taxon>
        <taxon>Saccharibacillus</taxon>
    </lineage>
</organism>
<feature type="domain" description="CsbD-like" evidence="3">
    <location>
        <begin position="8"/>
        <end position="57"/>
    </location>
</feature>
<dbReference type="Proteomes" id="UP000605427">
    <property type="component" value="Unassembled WGS sequence"/>
</dbReference>
<gene>
    <name evidence="4" type="primary">csbD</name>
    <name evidence="4" type="ORF">GCM10007362_46400</name>
</gene>
<evidence type="ECO:0000256" key="2">
    <source>
        <dbReference type="SAM" id="MobiDB-lite"/>
    </source>
</evidence>
<feature type="region of interest" description="Disordered" evidence="2">
    <location>
        <begin position="1"/>
        <end position="60"/>
    </location>
</feature>
<keyword evidence="5" id="KW-1185">Reference proteome</keyword>
<feature type="compositionally biased region" description="Basic and acidic residues" evidence="2">
    <location>
        <begin position="1"/>
        <end position="23"/>
    </location>
</feature>
<dbReference type="InterPro" id="IPR008462">
    <property type="entry name" value="CsbD"/>
</dbReference>
<comment type="similarity">
    <text evidence="1">Belongs to the UPF0337 (CsbD) family.</text>
</comment>
<comment type="caution">
    <text evidence="4">The sequence shown here is derived from an EMBL/GenBank/DDBJ whole genome shotgun (WGS) entry which is preliminary data.</text>
</comment>
<evidence type="ECO:0000313" key="5">
    <source>
        <dbReference type="Proteomes" id="UP000605427"/>
    </source>
</evidence>
<dbReference type="SUPFAM" id="SSF69047">
    <property type="entry name" value="Hypothetical protein YjbJ"/>
    <property type="match status" value="1"/>
</dbReference>
<proteinExistence type="inferred from homology"/>
<dbReference type="EMBL" id="BMDD01000007">
    <property type="protein sequence ID" value="GGH86493.1"/>
    <property type="molecule type" value="Genomic_DNA"/>
</dbReference>
<reference evidence="5" key="1">
    <citation type="journal article" date="2019" name="Int. J. Syst. Evol. Microbiol.">
        <title>The Global Catalogue of Microorganisms (GCM) 10K type strain sequencing project: providing services to taxonomists for standard genome sequencing and annotation.</title>
        <authorList>
            <consortium name="The Broad Institute Genomics Platform"/>
            <consortium name="The Broad Institute Genome Sequencing Center for Infectious Disease"/>
            <person name="Wu L."/>
            <person name="Ma J."/>
        </authorList>
    </citation>
    <scope>NUCLEOTIDE SEQUENCE [LARGE SCALE GENOMIC DNA]</scope>
    <source>
        <strain evidence="5">CCM 8702</strain>
    </source>
</reference>
<sequence length="60" mass="6256">MADNGLGDKIKAGVNKAKGEIKDQVGNAKNDPGLQAEGKADKAKGAVQDKIGDVKNRDKH</sequence>
<evidence type="ECO:0000313" key="4">
    <source>
        <dbReference type="EMBL" id="GGH86493.1"/>
    </source>
</evidence>
<evidence type="ECO:0000256" key="1">
    <source>
        <dbReference type="ARBA" id="ARBA00009129"/>
    </source>
</evidence>
<evidence type="ECO:0000259" key="3">
    <source>
        <dbReference type="Pfam" id="PF05532"/>
    </source>
</evidence>
<accession>A0ABQ2A5I0</accession>
<dbReference type="Pfam" id="PF05532">
    <property type="entry name" value="CsbD"/>
    <property type="match status" value="1"/>
</dbReference>
<dbReference type="RefSeq" id="WP_172246335.1">
    <property type="nucleotide sequence ID" value="NZ_BMDD01000007.1"/>
</dbReference>
<dbReference type="Gene3D" id="1.10.1470.10">
    <property type="entry name" value="YjbJ"/>
    <property type="match status" value="1"/>
</dbReference>
<protein>
    <submittedName>
        <fullName evidence="4">Stress response protein CsbD</fullName>
    </submittedName>
</protein>
<dbReference type="InterPro" id="IPR036629">
    <property type="entry name" value="YjbJ_sf"/>
</dbReference>
<name>A0ABQ2A5I0_9BACL</name>
<feature type="compositionally biased region" description="Basic and acidic residues" evidence="2">
    <location>
        <begin position="50"/>
        <end position="60"/>
    </location>
</feature>